<reference evidence="2" key="2">
    <citation type="journal article" date="2023" name="Plants (Basel)">
        <title>Annotation of the Turnera subulata (Passifloraceae) Draft Genome Reveals the S-Locus Evolved after the Divergence of Turneroideae from Passifloroideae in a Stepwise Manner.</title>
        <authorList>
            <person name="Henning P.M."/>
            <person name="Roalson E.H."/>
            <person name="Mir W."/>
            <person name="McCubbin A.G."/>
            <person name="Shore J.S."/>
        </authorList>
    </citation>
    <scope>NUCLEOTIDE SEQUENCE</scope>
    <source>
        <strain evidence="2">F60SS</strain>
    </source>
</reference>
<dbReference type="PANTHER" id="PTHR10438">
    <property type="entry name" value="THIOREDOXIN"/>
    <property type="match status" value="1"/>
</dbReference>
<dbReference type="Gene3D" id="3.40.30.10">
    <property type="entry name" value="Glutaredoxin"/>
    <property type="match status" value="1"/>
</dbReference>
<dbReference type="Proteomes" id="UP001141552">
    <property type="component" value="Unassembled WGS sequence"/>
</dbReference>
<dbReference type="OrthoDB" id="2121326at2759"/>
<evidence type="ECO:0000313" key="3">
    <source>
        <dbReference type="Proteomes" id="UP001141552"/>
    </source>
</evidence>
<dbReference type="AlphaFoldDB" id="A0A9Q0FH44"/>
<dbReference type="InterPro" id="IPR036249">
    <property type="entry name" value="Thioredoxin-like_sf"/>
</dbReference>
<dbReference type="PANTHER" id="PTHR10438:SF394">
    <property type="entry name" value="THIOREDOXIN-LIKE PROTEIN CXXS2-RELATED"/>
    <property type="match status" value="1"/>
</dbReference>
<keyword evidence="3" id="KW-1185">Reference proteome</keyword>
<dbReference type="SUPFAM" id="SSF52833">
    <property type="entry name" value="Thioredoxin-like"/>
    <property type="match status" value="1"/>
</dbReference>
<evidence type="ECO:0000313" key="2">
    <source>
        <dbReference type="EMBL" id="KAJ4831386.1"/>
    </source>
</evidence>
<comment type="caution">
    <text evidence="2">The sequence shown here is derived from an EMBL/GenBank/DDBJ whole genome shotgun (WGS) entry which is preliminary data.</text>
</comment>
<dbReference type="PROSITE" id="PS51352">
    <property type="entry name" value="THIOREDOXIN_2"/>
    <property type="match status" value="1"/>
</dbReference>
<dbReference type="Pfam" id="PF00085">
    <property type="entry name" value="Thioredoxin"/>
    <property type="match status" value="1"/>
</dbReference>
<sequence length="155" mass="17264">MSSCYEAVVRYCSYCCCCCRKLDGRKNNKGNQYTELASGNVHLINTMDKWDSKFGEAADEGKLMIINFSASWSTPCRSIAKDYCDLADKYSSMIFLTVDVDELPELSTSWEIKATPTFFFLKEGGQVDKLVGADKVELQKKTAAIFELISAAAKS</sequence>
<name>A0A9Q0FH44_9ROSI</name>
<dbReference type="InterPro" id="IPR050620">
    <property type="entry name" value="Thioredoxin_H-type-like"/>
</dbReference>
<dbReference type="EMBL" id="JAKUCV010005382">
    <property type="protein sequence ID" value="KAJ4831386.1"/>
    <property type="molecule type" value="Genomic_DNA"/>
</dbReference>
<dbReference type="CDD" id="cd02947">
    <property type="entry name" value="TRX_family"/>
    <property type="match status" value="1"/>
</dbReference>
<reference evidence="2" key="1">
    <citation type="submission" date="2022-02" db="EMBL/GenBank/DDBJ databases">
        <authorList>
            <person name="Henning P.M."/>
            <person name="McCubbin A.G."/>
            <person name="Shore J.S."/>
        </authorList>
    </citation>
    <scope>NUCLEOTIDE SEQUENCE</scope>
    <source>
        <strain evidence="2">F60SS</strain>
        <tissue evidence="2">Leaves</tissue>
    </source>
</reference>
<proteinExistence type="predicted"/>
<protein>
    <recommendedName>
        <fullName evidence="1">Thioredoxin domain-containing protein</fullName>
    </recommendedName>
</protein>
<gene>
    <name evidence="2" type="ORF">Tsubulata_044212</name>
</gene>
<feature type="domain" description="Thioredoxin" evidence="1">
    <location>
        <begin position="21"/>
        <end position="154"/>
    </location>
</feature>
<accession>A0A9Q0FH44</accession>
<evidence type="ECO:0000259" key="1">
    <source>
        <dbReference type="PROSITE" id="PS51352"/>
    </source>
</evidence>
<dbReference type="InterPro" id="IPR013766">
    <property type="entry name" value="Thioredoxin_domain"/>
</dbReference>
<organism evidence="2 3">
    <name type="scientific">Turnera subulata</name>
    <dbReference type="NCBI Taxonomy" id="218843"/>
    <lineage>
        <taxon>Eukaryota</taxon>
        <taxon>Viridiplantae</taxon>
        <taxon>Streptophyta</taxon>
        <taxon>Embryophyta</taxon>
        <taxon>Tracheophyta</taxon>
        <taxon>Spermatophyta</taxon>
        <taxon>Magnoliopsida</taxon>
        <taxon>eudicotyledons</taxon>
        <taxon>Gunneridae</taxon>
        <taxon>Pentapetalae</taxon>
        <taxon>rosids</taxon>
        <taxon>fabids</taxon>
        <taxon>Malpighiales</taxon>
        <taxon>Passifloraceae</taxon>
        <taxon>Turnera</taxon>
    </lineage>
</organism>